<evidence type="ECO:0000313" key="3">
    <source>
        <dbReference type="Proteomes" id="UP001622557"/>
    </source>
</evidence>
<dbReference type="InterPro" id="IPR002701">
    <property type="entry name" value="CM_II_prokaryot"/>
</dbReference>
<dbReference type="NCBIfam" id="TIGR01803">
    <property type="entry name" value="CM-like"/>
    <property type="match status" value="1"/>
</dbReference>
<reference evidence="2 3" key="1">
    <citation type="submission" date="2022-10" db="EMBL/GenBank/DDBJ databases">
        <title>The complete genomes of actinobacterial strains from the NBC collection.</title>
        <authorList>
            <person name="Joergensen T.S."/>
            <person name="Alvarez Arevalo M."/>
            <person name="Sterndorff E.B."/>
            <person name="Faurdal D."/>
            <person name="Vuksanovic O."/>
            <person name="Mourched A.-S."/>
            <person name="Charusanti P."/>
            <person name="Shaw S."/>
            <person name="Blin K."/>
            <person name="Weber T."/>
        </authorList>
    </citation>
    <scope>NUCLEOTIDE SEQUENCE [LARGE SCALE GENOMIC DNA]</scope>
    <source>
        <strain evidence="2 3">NBC_00156</strain>
    </source>
</reference>
<gene>
    <name evidence="2" type="ORF">OG350_19415</name>
</gene>
<name>A0ABZ1KP45_STRAH</name>
<feature type="domain" description="Chorismate mutase" evidence="1">
    <location>
        <begin position="8"/>
        <end position="99"/>
    </location>
</feature>
<dbReference type="Gene3D" id="1.20.59.10">
    <property type="entry name" value="Chorismate mutase"/>
    <property type="match status" value="1"/>
</dbReference>
<keyword evidence="3" id="KW-1185">Reference proteome</keyword>
<dbReference type="GeneID" id="97282639"/>
<dbReference type="InterPro" id="IPR036979">
    <property type="entry name" value="CM_dom_sf"/>
</dbReference>
<dbReference type="InterPro" id="IPR008241">
    <property type="entry name" value="Isochorismate_pyruvate-lyase"/>
</dbReference>
<dbReference type="RefSeq" id="WP_030609337.1">
    <property type="nucleotide sequence ID" value="NZ_CP108164.1"/>
</dbReference>
<dbReference type="EMBL" id="CP108164">
    <property type="protein sequence ID" value="WTQ82336.1"/>
    <property type="molecule type" value="Genomic_DNA"/>
</dbReference>
<dbReference type="SUPFAM" id="SSF48600">
    <property type="entry name" value="Chorismate mutase II"/>
    <property type="match status" value="1"/>
</dbReference>
<dbReference type="Pfam" id="PF01817">
    <property type="entry name" value="CM_2"/>
    <property type="match status" value="1"/>
</dbReference>
<dbReference type="Proteomes" id="UP001622557">
    <property type="component" value="Chromosome"/>
</dbReference>
<evidence type="ECO:0000259" key="1">
    <source>
        <dbReference type="PROSITE" id="PS51168"/>
    </source>
</evidence>
<sequence length="105" mass="12100">MERAEADFARVSGIEELRAILNDIDNSLLRVIERRIACCVRIAEYKREHDVPMMQPHRIEAAHRRADDFAAATGLDPAFLHKLYDLLIEESCRVEDLVIDGEPQR</sequence>
<accession>A0ABZ1KP45</accession>
<dbReference type="SMART" id="SM00830">
    <property type="entry name" value="CM_2"/>
    <property type="match status" value="1"/>
</dbReference>
<evidence type="ECO:0000313" key="2">
    <source>
        <dbReference type="EMBL" id="WTQ82336.1"/>
    </source>
</evidence>
<proteinExistence type="predicted"/>
<dbReference type="PROSITE" id="PS51168">
    <property type="entry name" value="CHORISMATE_MUT_2"/>
    <property type="match status" value="1"/>
</dbReference>
<protein>
    <submittedName>
        <fullName evidence="2">Chorismate mutase family protein</fullName>
    </submittedName>
</protein>
<dbReference type="InterPro" id="IPR036263">
    <property type="entry name" value="Chorismate_II_sf"/>
</dbReference>
<organism evidence="2 3">
    <name type="scientific">Streptomyces achromogenes</name>
    <dbReference type="NCBI Taxonomy" id="67255"/>
    <lineage>
        <taxon>Bacteria</taxon>
        <taxon>Bacillati</taxon>
        <taxon>Actinomycetota</taxon>
        <taxon>Actinomycetes</taxon>
        <taxon>Kitasatosporales</taxon>
        <taxon>Streptomycetaceae</taxon>
        <taxon>Streptomyces</taxon>
    </lineage>
</organism>